<accession>A0A150MFS1</accession>
<evidence type="ECO:0000313" key="6">
    <source>
        <dbReference type="Proteomes" id="UP000773850"/>
    </source>
</evidence>
<proteinExistence type="predicted"/>
<dbReference type="EMBL" id="LQYY01000057">
    <property type="protein sequence ID" value="KYD34242.1"/>
    <property type="molecule type" value="Genomic_DNA"/>
</dbReference>
<dbReference type="PATRIC" id="fig|1422.17.peg.2944"/>
<gene>
    <name evidence="2" type="ORF">B4109_2309</name>
    <name evidence="3" type="ORF">B4114_2346</name>
    <name evidence="1" type="ORF">GS8_2594</name>
</gene>
<keyword evidence="6" id="KW-1185">Reference proteome</keyword>
<evidence type="ECO:0000313" key="5">
    <source>
        <dbReference type="Proteomes" id="UP000075517"/>
    </source>
</evidence>
<evidence type="ECO:0000313" key="3">
    <source>
        <dbReference type="EMBL" id="KYD34242.1"/>
    </source>
</evidence>
<dbReference type="Proteomes" id="UP000773850">
    <property type="component" value="Unassembled WGS sequence"/>
</dbReference>
<evidence type="ECO:0000313" key="1">
    <source>
        <dbReference type="EMBL" id="KAF6510437.1"/>
    </source>
</evidence>
<reference evidence="4 5" key="1">
    <citation type="submission" date="2016-01" db="EMBL/GenBank/DDBJ databases">
        <title>Draft Genome Sequences of Seven Thermophilic Sporeformers Isolated from Foods.</title>
        <authorList>
            <person name="Berendsen E.M."/>
            <person name="Wells-Bennik M.H."/>
            <person name="Krawcyk A.O."/>
            <person name="De Jong A."/>
            <person name="Holsappel S."/>
            <person name="Eijlander R.T."/>
            <person name="Kuipers O.P."/>
        </authorList>
    </citation>
    <scope>NUCLEOTIDE SEQUENCE [LARGE SCALE GENOMIC DNA]</scope>
    <source>
        <strain evidence="2 4">B4109</strain>
        <strain evidence="3 5">B4114</strain>
    </source>
</reference>
<evidence type="ECO:0000313" key="4">
    <source>
        <dbReference type="Proteomes" id="UP000075424"/>
    </source>
</evidence>
<comment type="caution">
    <text evidence="2">The sequence shown here is derived from an EMBL/GenBank/DDBJ whole genome shotgun (WGS) entry which is preliminary data.</text>
</comment>
<dbReference type="AlphaFoldDB" id="A0A150MFS1"/>
<sequence length="37" mass="4422">MLLSHGVVLPWEEGWNHDENSSLLREEFFSFLIMTKE</sequence>
<reference evidence="1 6" key="2">
    <citation type="submission" date="2016-03" db="EMBL/GenBank/DDBJ databases">
        <title>Spore heat resistance.</title>
        <authorList>
            <person name="Boekhorst J."/>
            <person name="Berendsen E.M."/>
            <person name="Wells-Bennik M.H."/>
            <person name="Kuipers O.P."/>
        </authorList>
    </citation>
    <scope>NUCLEOTIDE SEQUENCE [LARGE SCALE GENOMIC DNA]</scope>
    <source>
        <strain evidence="1 6">GS8</strain>
    </source>
</reference>
<protein>
    <submittedName>
        <fullName evidence="2">Uncharacterized protein</fullName>
    </submittedName>
</protein>
<dbReference type="Proteomes" id="UP000075424">
    <property type="component" value="Unassembled WGS sequence"/>
</dbReference>
<dbReference type="EMBL" id="LQYV01000112">
    <property type="protein sequence ID" value="KYD23341.1"/>
    <property type="molecule type" value="Genomic_DNA"/>
</dbReference>
<organism evidence="2 4">
    <name type="scientific">Geobacillus stearothermophilus</name>
    <name type="common">Bacillus stearothermophilus</name>
    <dbReference type="NCBI Taxonomy" id="1422"/>
    <lineage>
        <taxon>Bacteria</taxon>
        <taxon>Bacillati</taxon>
        <taxon>Bacillota</taxon>
        <taxon>Bacilli</taxon>
        <taxon>Bacillales</taxon>
        <taxon>Anoxybacillaceae</taxon>
        <taxon>Geobacillus</taxon>
    </lineage>
</organism>
<dbReference type="Proteomes" id="UP000075517">
    <property type="component" value="Unassembled WGS sequence"/>
</dbReference>
<name>A0A150MFS1_GEOSE</name>
<evidence type="ECO:0000313" key="2">
    <source>
        <dbReference type="EMBL" id="KYD23341.1"/>
    </source>
</evidence>
<dbReference type="EMBL" id="LUCS01000028">
    <property type="protein sequence ID" value="KAF6510437.1"/>
    <property type="molecule type" value="Genomic_DNA"/>
</dbReference>